<dbReference type="Pfam" id="PF03435">
    <property type="entry name" value="Sacchrp_dh_NADP"/>
    <property type="match status" value="1"/>
</dbReference>
<dbReference type="Pfam" id="PF16653">
    <property type="entry name" value="Sacchrp_dh_C"/>
    <property type="match status" value="1"/>
</dbReference>
<feature type="domain" description="Saccharopine dehydrogenase NADP binding" evidence="1">
    <location>
        <begin position="3"/>
        <end position="125"/>
    </location>
</feature>
<dbReference type="PANTHER" id="PTHR43796:SF2">
    <property type="entry name" value="CARBOXYNORSPERMIDINE SYNTHASE"/>
    <property type="match status" value="1"/>
</dbReference>
<feature type="domain" description="Saccharopine dehydrogenase-like C-terminal" evidence="2">
    <location>
        <begin position="131"/>
        <end position="376"/>
    </location>
</feature>
<evidence type="ECO:0000313" key="4">
    <source>
        <dbReference type="Proteomes" id="UP001623041"/>
    </source>
</evidence>
<reference evidence="3 4" key="1">
    <citation type="submission" date="2024-11" db="EMBL/GenBank/DDBJ databases">
        <authorList>
            <person name="Lucas J.A."/>
        </authorList>
    </citation>
    <scope>NUCLEOTIDE SEQUENCE [LARGE SCALE GENOMIC DNA]</scope>
    <source>
        <strain evidence="3 4">Z 5.4</strain>
    </source>
</reference>
<evidence type="ECO:0000313" key="3">
    <source>
        <dbReference type="EMBL" id="MFK9095078.1"/>
    </source>
</evidence>
<dbReference type="InterPro" id="IPR036291">
    <property type="entry name" value="NAD(P)-bd_dom_sf"/>
</dbReference>
<comment type="caution">
    <text evidence="3">The sequence shown here is derived from an EMBL/GenBank/DDBJ whole genome shotgun (WGS) entry which is preliminary data.</text>
</comment>
<dbReference type="Proteomes" id="UP001623041">
    <property type="component" value="Unassembled WGS sequence"/>
</dbReference>
<evidence type="ECO:0000259" key="1">
    <source>
        <dbReference type="Pfam" id="PF03435"/>
    </source>
</evidence>
<dbReference type="InterPro" id="IPR032095">
    <property type="entry name" value="Sacchrp_dh-like_C"/>
</dbReference>
<dbReference type="Gene3D" id="3.40.50.720">
    <property type="entry name" value="NAD(P)-binding Rossmann-like Domain"/>
    <property type="match status" value="1"/>
</dbReference>
<keyword evidence="4" id="KW-1185">Reference proteome</keyword>
<dbReference type="EMBL" id="JBJHQH010000032">
    <property type="protein sequence ID" value="MFK9095078.1"/>
    <property type="molecule type" value="Genomic_DNA"/>
</dbReference>
<name>A0ABW8RP08_9BACI</name>
<organism evidence="3 4">
    <name type="scientific">Bacillus salipaludis</name>
    <dbReference type="NCBI Taxonomy" id="2547811"/>
    <lineage>
        <taxon>Bacteria</taxon>
        <taxon>Bacillati</taxon>
        <taxon>Bacillota</taxon>
        <taxon>Bacilli</taxon>
        <taxon>Bacillales</taxon>
        <taxon>Bacillaceae</taxon>
        <taxon>Bacillus</taxon>
    </lineage>
</organism>
<dbReference type="SUPFAM" id="SSF51735">
    <property type="entry name" value="NAD(P)-binding Rossmann-fold domains"/>
    <property type="match status" value="1"/>
</dbReference>
<gene>
    <name evidence="3" type="ORF">ACJEBI_26875</name>
</gene>
<accession>A0ABW8RP08</accession>
<dbReference type="RefSeq" id="WP_406583484.1">
    <property type="nucleotide sequence ID" value="NZ_JBJHQH010000032.1"/>
</dbReference>
<dbReference type="InterPro" id="IPR005097">
    <property type="entry name" value="Sacchrp_dh_NADP-bd"/>
</dbReference>
<protein>
    <submittedName>
        <fullName evidence="3">Saccharopine dehydrogenase family protein</fullName>
    </submittedName>
</protein>
<sequence>MKIIVIGGAGIQALGTIYDLLENDSVKEVMVADILIEKAEERAKQIGDPRLTAKQVNVLNEDETAEVIKDYDVVINSGPAFLCPNVTRAALKAGVNYVDLGAWPEETNQQLELTKEFEAKGITAVLGMGSGPGISNMMALAGVEQLDTVSDIDITIAMKDFTEYTSPLVTPYMLDTIIDEYTLNPVVVKNGKETNIDPLISRPVKFKDPIGLAQPVYTIHPEPVTLYESFKELGCKNTTFSIALPKAFHEKVELLVRLGFGSKEPINMGGVEVSPRQALLSVVNQLNQPKVEKEQYSVTRVDVIGMKDGRHEKIVVEVYVGTEKKWNIPAGALKTSVPPSIVAQMLAQGQVTRKGVFPPEKCIETAAFFKELAKRGMNVFLNNVEYAL</sequence>
<dbReference type="Gene3D" id="3.30.360.10">
    <property type="entry name" value="Dihydrodipicolinate Reductase, domain 2"/>
    <property type="match status" value="1"/>
</dbReference>
<proteinExistence type="predicted"/>
<evidence type="ECO:0000259" key="2">
    <source>
        <dbReference type="Pfam" id="PF16653"/>
    </source>
</evidence>
<dbReference type="PANTHER" id="PTHR43796">
    <property type="entry name" value="CARBOXYNORSPERMIDINE SYNTHASE"/>
    <property type="match status" value="1"/>
</dbReference>